<dbReference type="PIRSF" id="PIRSF011570">
    <property type="entry name" value="SpoVAD"/>
    <property type="match status" value="1"/>
</dbReference>
<sequence length="337" mass="35863">MLNKKIGKQTIKFLEAPKIISANAIVGPKEGEGPLAQHFDTILDDDLFGLKSWEKAESKMIEETVKAAASKIKLSIKDIDYFFAGDLLNQLMSSTFAARDLQIPYIGLFGACSTLTESLSLSAMMIDGGYGDYAVAATSSHFSTAERQFRFPLELGNQRPLTSQWTVTGAGAAILSNKGKGPSIAYATIGKVIDFGIFDANNMGAAMAPAAVDTIKTHFSDTGLSPSDYDLIITGDLGVIGMDIAKDLLMKEGINVSHNFSDCGVKIFDHEKQDTHAGGSGCGCSAVVFCGYLYTELIEKKIKNLLLVSTGALLSPTSIQQGESIPSIAHAVAIRSS</sequence>
<dbReference type="InterPro" id="IPR038369">
    <property type="entry name" value="SpoVAD_sf"/>
</dbReference>
<dbReference type="Pfam" id="PF07451">
    <property type="entry name" value="SpoVAD"/>
    <property type="match status" value="1"/>
</dbReference>
<dbReference type="NCBIfam" id="NF009069">
    <property type="entry name" value="PRK12404.1"/>
    <property type="match status" value="1"/>
</dbReference>
<keyword evidence="2" id="KW-1185">Reference proteome</keyword>
<dbReference type="RefSeq" id="WP_089282838.1">
    <property type="nucleotide sequence ID" value="NZ_FZOJ01000008.1"/>
</dbReference>
<dbReference type="GO" id="GO:0016746">
    <property type="term" value="F:acyltransferase activity"/>
    <property type="evidence" value="ECO:0007669"/>
    <property type="project" value="InterPro"/>
</dbReference>
<dbReference type="InterPro" id="IPR010894">
    <property type="entry name" value="SpoVAD"/>
</dbReference>
<dbReference type="AlphaFoldDB" id="A0A239DYA0"/>
<name>A0A239DYA0_9FIRM</name>
<accession>A0A239DYA0</accession>
<organism evidence="1 2">
    <name type="scientific">Anaerovirgula multivorans</name>
    <dbReference type="NCBI Taxonomy" id="312168"/>
    <lineage>
        <taxon>Bacteria</taxon>
        <taxon>Bacillati</taxon>
        <taxon>Bacillota</taxon>
        <taxon>Clostridia</taxon>
        <taxon>Peptostreptococcales</taxon>
        <taxon>Natronincolaceae</taxon>
        <taxon>Anaerovirgula</taxon>
    </lineage>
</organism>
<dbReference type="Gene3D" id="3.40.47.40">
    <property type="entry name" value="Stage V sporulation protein AD"/>
    <property type="match status" value="1"/>
</dbReference>
<protein>
    <submittedName>
        <fullName evidence="1">Stage V sporulation protein AD</fullName>
    </submittedName>
</protein>
<proteinExistence type="predicted"/>
<dbReference type="Proteomes" id="UP000198304">
    <property type="component" value="Unassembled WGS sequence"/>
</dbReference>
<dbReference type="InterPro" id="IPR016039">
    <property type="entry name" value="Thiolase-like"/>
</dbReference>
<dbReference type="EMBL" id="FZOJ01000008">
    <property type="protein sequence ID" value="SNS36624.1"/>
    <property type="molecule type" value="Genomic_DNA"/>
</dbReference>
<dbReference type="NCBIfam" id="TIGR02845">
    <property type="entry name" value="spore_V_AD"/>
    <property type="match status" value="1"/>
</dbReference>
<dbReference type="SUPFAM" id="SSF53901">
    <property type="entry name" value="Thiolase-like"/>
    <property type="match status" value="1"/>
</dbReference>
<dbReference type="NCBIfam" id="NF006160">
    <property type="entry name" value="PRK08304.1"/>
    <property type="match status" value="1"/>
</dbReference>
<reference evidence="1 2" key="1">
    <citation type="submission" date="2017-06" db="EMBL/GenBank/DDBJ databases">
        <authorList>
            <person name="Kim H.J."/>
            <person name="Triplett B.A."/>
        </authorList>
    </citation>
    <scope>NUCLEOTIDE SEQUENCE [LARGE SCALE GENOMIC DNA]</scope>
    <source>
        <strain evidence="1 2">SCA</strain>
    </source>
</reference>
<gene>
    <name evidence="1" type="ORF">SAMN05446037_1008168</name>
</gene>
<evidence type="ECO:0000313" key="1">
    <source>
        <dbReference type="EMBL" id="SNS36624.1"/>
    </source>
</evidence>
<evidence type="ECO:0000313" key="2">
    <source>
        <dbReference type="Proteomes" id="UP000198304"/>
    </source>
</evidence>
<dbReference type="OrthoDB" id="9770068at2"/>